<dbReference type="AlphaFoldDB" id="A0A3S3RRP7"/>
<dbReference type="InterPro" id="IPR000152">
    <property type="entry name" value="EGF-type_Asp/Asn_hydroxyl_site"/>
</dbReference>
<feature type="non-terminal residue" evidence="13">
    <location>
        <position position="1"/>
    </location>
</feature>
<evidence type="ECO:0000256" key="7">
    <source>
        <dbReference type="ARBA" id="ARBA00022737"/>
    </source>
</evidence>
<dbReference type="PROSITE" id="PS01187">
    <property type="entry name" value="EGF_CA"/>
    <property type="match status" value="1"/>
</dbReference>
<sequence length="331" mass="38127">GFGFSSITHKCEDINECLEGLHNCAHTEVCINLKGTYKCTGKLKSCEEGFQFSSLTGRCEDKNECLELPRRCSHDCINTLGSYRCVCPSGYELDLSRSNCVDFDECEYFRQLKRNNSNYSIHGRPCQAICTNTPGSYKCDCPTGFTLNGHMCDDINECENKAKCGSIDSTCLNVPGDYKCFHLKCPQEYVKDEFQKNRCVLKKEISKRKCYMPPTKPLSISYDYVAVASNMNNLQNRPHFFVFYHHAKNFERNSFEIEIKKSSGQSHVAKATVDHFRLEKSSHWVKIYYSKPLEAPQEVTLELKADQYLNQQLISRHIAIIELIVYKRYEF</sequence>
<evidence type="ECO:0000259" key="12">
    <source>
        <dbReference type="PROSITE" id="PS50026"/>
    </source>
</evidence>
<keyword evidence="14" id="KW-1185">Reference proteome</keyword>
<dbReference type="Gene3D" id="2.10.25.10">
    <property type="entry name" value="Laminin"/>
    <property type="match status" value="4"/>
</dbReference>
<evidence type="ECO:0000256" key="5">
    <source>
        <dbReference type="ARBA" id="ARBA00022536"/>
    </source>
</evidence>
<protein>
    <submittedName>
        <fullName evidence="13">Fibulin-1-like protein</fullName>
    </submittedName>
</protein>
<dbReference type="OrthoDB" id="6486105at2759"/>
<dbReference type="SMART" id="SM00179">
    <property type="entry name" value="EGF_CA"/>
    <property type="match status" value="4"/>
</dbReference>
<keyword evidence="6" id="KW-0732">Signal</keyword>
<dbReference type="Pfam" id="PF22914">
    <property type="entry name" value="Fibulin_C"/>
    <property type="match status" value="1"/>
</dbReference>
<dbReference type="SUPFAM" id="SSF57184">
    <property type="entry name" value="Growth factor receptor domain"/>
    <property type="match status" value="1"/>
</dbReference>
<evidence type="ECO:0000256" key="8">
    <source>
        <dbReference type="ARBA" id="ARBA00022837"/>
    </source>
</evidence>
<keyword evidence="5 11" id="KW-0245">EGF-like domain</keyword>
<dbReference type="InterPro" id="IPR018097">
    <property type="entry name" value="EGF_Ca-bd_CS"/>
</dbReference>
<dbReference type="InterPro" id="IPR000742">
    <property type="entry name" value="EGF"/>
</dbReference>
<evidence type="ECO:0000256" key="4">
    <source>
        <dbReference type="ARBA" id="ARBA00022530"/>
    </source>
</evidence>
<dbReference type="Proteomes" id="UP000285301">
    <property type="component" value="Unassembled WGS sequence"/>
</dbReference>
<evidence type="ECO:0000313" key="14">
    <source>
        <dbReference type="Proteomes" id="UP000285301"/>
    </source>
</evidence>
<dbReference type="InterPro" id="IPR009030">
    <property type="entry name" value="Growth_fac_rcpt_cys_sf"/>
</dbReference>
<reference evidence="13 14" key="1">
    <citation type="journal article" date="2018" name="Gigascience">
        <title>Genomes of trombidid mites reveal novel predicted allergens and laterally-transferred genes associated with secondary metabolism.</title>
        <authorList>
            <person name="Dong X."/>
            <person name="Chaisiri K."/>
            <person name="Xia D."/>
            <person name="Armstrong S.D."/>
            <person name="Fang Y."/>
            <person name="Donnelly M.J."/>
            <person name="Kadowaki T."/>
            <person name="McGarry J.W."/>
            <person name="Darby A.C."/>
            <person name="Makepeace B.L."/>
        </authorList>
    </citation>
    <scope>NUCLEOTIDE SEQUENCE [LARGE SCALE GENOMIC DNA]</scope>
    <source>
        <strain evidence="13">UoL-WK</strain>
    </source>
</reference>
<comment type="caution">
    <text evidence="11">Lacks conserved residue(s) required for the propagation of feature annotation.</text>
</comment>
<evidence type="ECO:0000256" key="11">
    <source>
        <dbReference type="PROSITE-ProRule" id="PRU00076"/>
    </source>
</evidence>
<evidence type="ECO:0000256" key="10">
    <source>
        <dbReference type="ARBA" id="ARBA00023180"/>
    </source>
</evidence>
<dbReference type="InterPro" id="IPR055088">
    <property type="entry name" value="Fibulin_C"/>
</dbReference>
<dbReference type="SMART" id="SM00181">
    <property type="entry name" value="EGF"/>
    <property type="match status" value="4"/>
</dbReference>
<evidence type="ECO:0000313" key="13">
    <source>
        <dbReference type="EMBL" id="RWS04979.1"/>
    </source>
</evidence>
<dbReference type="Pfam" id="PF12662">
    <property type="entry name" value="cEGF"/>
    <property type="match status" value="1"/>
</dbReference>
<comment type="similarity">
    <text evidence="2">Belongs to the fibulin family.</text>
</comment>
<keyword evidence="4" id="KW-0272">Extracellular matrix</keyword>
<keyword evidence="10" id="KW-0325">Glycoprotein</keyword>
<dbReference type="FunFam" id="2.10.25.10:FF:000038">
    <property type="entry name" value="Fibrillin 2"/>
    <property type="match status" value="1"/>
</dbReference>
<dbReference type="PROSITE" id="PS01186">
    <property type="entry name" value="EGF_2"/>
    <property type="match status" value="1"/>
</dbReference>
<organism evidence="13 14">
    <name type="scientific">Dinothrombium tinctorium</name>
    <dbReference type="NCBI Taxonomy" id="1965070"/>
    <lineage>
        <taxon>Eukaryota</taxon>
        <taxon>Metazoa</taxon>
        <taxon>Ecdysozoa</taxon>
        <taxon>Arthropoda</taxon>
        <taxon>Chelicerata</taxon>
        <taxon>Arachnida</taxon>
        <taxon>Acari</taxon>
        <taxon>Acariformes</taxon>
        <taxon>Trombidiformes</taxon>
        <taxon>Prostigmata</taxon>
        <taxon>Anystina</taxon>
        <taxon>Parasitengona</taxon>
        <taxon>Trombidioidea</taxon>
        <taxon>Trombidiidae</taxon>
        <taxon>Dinothrombium</taxon>
    </lineage>
</organism>
<dbReference type="FunFam" id="2.10.25.10:FF:000240">
    <property type="entry name" value="Vitamin K-dependent protein S"/>
    <property type="match status" value="1"/>
</dbReference>
<keyword evidence="8" id="KW-0106">Calcium</keyword>
<evidence type="ECO:0000256" key="3">
    <source>
        <dbReference type="ARBA" id="ARBA00022525"/>
    </source>
</evidence>
<dbReference type="InterPro" id="IPR001881">
    <property type="entry name" value="EGF-like_Ca-bd_dom"/>
</dbReference>
<comment type="caution">
    <text evidence="13">The sequence shown here is derived from an EMBL/GenBank/DDBJ whole genome shotgun (WGS) entry which is preliminary data.</text>
</comment>
<keyword evidence="9" id="KW-1015">Disulfide bond</keyword>
<evidence type="ECO:0000256" key="9">
    <source>
        <dbReference type="ARBA" id="ARBA00023157"/>
    </source>
</evidence>
<gene>
    <name evidence="13" type="ORF">B4U79_01112</name>
</gene>
<dbReference type="InterPro" id="IPR049883">
    <property type="entry name" value="NOTCH1_EGF-like"/>
</dbReference>
<dbReference type="InterPro" id="IPR052080">
    <property type="entry name" value="vWF_C/EGF_Fibrillin"/>
</dbReference>
<keyword evidence="7" id="KW-0677">Repeat</keyword>
<feature type="domain" description="EGF-like" evidence="12">
    <location>
        <begin position="61"/>
        <end position="97"/>
    </location>
</feature>
<dbReference type="FunFam" id="2.10.25.10:FF:000023">
    <property type="entry name" value="Fibrillin 2"/>
    <property type="match status" value="1"/>
</dbReference>
<evidence type="ECO:0000256" key="2">
    <source>
        <dbReference type="ARBA" id="ARBA00006127"/>
    </source>
</evidence>
<comment type="subcellular location">
    <subcellularLocation>
        <location evidence="1">Secreted</location>
        <location evidence="1">Extracellular space</location>
        <location evidence="1">Extracellular matrix</location>
    </subcellularLocation>
</comment>
<dbReference type="InterPro" id="IPR026823">
    <property type="entry name" value="cEGF"/>
</dbReference>
<keyword evidence="3" id="KW-0964">Secreted</keyword>
<dbReference type="CDD" id="cd00054">
    <property type="entry name" value="EGF_CA"/>
    <property type="match status" value="2"/>
</dbReference>
<dbReference type="STRING" id="1965070.A0A3S3RRP7"/>
<dbReference type="GO" id="GO:0005509">
    <property type="term" value="F:calcium ion binding"/>
    <property type="evidence" value="ECO:0007669"/>
    <property type="project" value="InterPro"/>
</dbReference>
<dbReference type="PANTHER" id="PTHR47333">
    <property type="entry name" value="VON WILLEBRAND FACTOR C AND EGF DOMAIN-CONTAINING PROTEIN"/>
    <property type="match status" value="1"/>
</dbReference>
<dbReference type="EMBL" id="NCKU01005126">
    <property type="protein sequence ID" value="RWS04979.1"/>
    <property type="molecule type" value="Genomic_DNA"/>
</dbReference>
<name>A0A3S3RRP7_9ACAR</name>
<dbReference type="PANTHER" id="PTHR47333:SF4">
    <property type="entry name" value="EGF-LIKE DOMAIN-CONTAINING PROTEIN"/>
    <property type="match status" value="1"/>
</dbReference>
<proteinExistence type="inferred from homology"/>
<feature type="non-terminal residue" evidence="13">
    <location>
        <position position="331"/>
    </location>
</feature>
<dbReference type="PROSITE" id="PS00010">
    <property type="entry name" value="ASX_HYDROXYL"/>
    <property type="match status" value="1"/>
</dbReference>
<accession>A0A3S3RRP7</accession>
<evidence type="ECO:0000256" key="1">
    <source>
        <dbReference type="ARBA" id="ARBA00004498"/>
    </source>
</evidence>
<dbReference type="SUPFAM" id="SSF57196">
    <property type="entry name" value="EGF/Laminin"/>
    <property type="match status" value="1"/>
</dbReference>
<dbReference type="PROSITE" id="PS50026">
    <property type="entry name" value="EGF_3"/>
    <property type="match status" value="1"/>
</dbReference>
<dbReference type="Pfam" id="PF07645">
    <property type="entry name" value="EGF_CA"/>
    <property type="match status" value="2"/>
</dbReference>
<evidence type="ECO:0000256" key="6">
    <source>
        <dbReference type="ARBA" id="ARBA00022729"/>
    </source>
</evidence>